<feature type="domain" description="Threonine/serine exporter-like N-terminal" evidence="3">
    <location>
        <begin position="279"/>
        <end position="414"/>
    </location>
</feature>
<feature type="transmembrane region" description="Helical" evidence="2">
    <location>
        <begin position="180"/>
        <end position="200"/>
    </location>
</feature>
<organism evidence="4 5">
    <name type="scientific">Syncephalastrum racemosum</name>
    <name type="common">Filamentous fungus</name>
    <dbReference type="NCBI Taxonomy" id="13706"/>
    <lineage>
        <taxon>Eukaryota</taxon>
        <taxon>Fungi</taxon>
        <taxon>Fungi incertae sedis</taxon>
        <taxon>Mucoromycota</taxon>
        <taxon>Mucoromycotina</taxon>
        <taxon>Mucoromycetes</taxon>
        <taxon>Mucorales</taxon>
        <taxon>Syncephalastraceae</taxon>
        <taxon>Syncephalastrum</taxon>
    </lineage>
</organism>
<feature type="transmembrane region" description="Helical" evidence="2">
    <location>
        <begin position="285"/>
        <end position="302"/>
    </location>
</feature>
<protein>
    <recommendedName>
        <fullName evidence="3">Threonine/serine exporter-like N-terminal domain-containing protein</fullName>
    </recommendedName>
</protein>
<keyword evidence="5" id="KW-1185">Reference proteome</keyword>
<feature type="transmembrane region" description="Helical" evidence="2">
    <location>
        <begin position="157"/>
        <end position="173"/>
    </location>
</feature>
<keyword evidence="2" id="KW-0812">Transmembrane</keyword>
<keyword evidence="2" id="KW-1133">Transmembrane helix</keyword>
<dbReference type="FunCoup" id="A0A1X2HRZ5">
    <property type="interactions" value="3"/>
</dbReference>
<reference evidence="4 5" key="1">
    <citation type="submission" date="2016-07" db="EMBL/GenBank/DDBJ databases">
        <title>Pervasive Adenine N6-methylation of Active Genes in Fungi.</title>
        <authorList>
            <consortium name="DOE Joint Genome Institute"/>
            <person name="Mondo S.J."/>
            <person name="Dannebaum R.O."/>
            <person name="Kuo R.C."/>
            <person name="Labutti K."/>
            <person name="Haridas S."/>
            <person name="Kuo A."/>
            <person name="Salamov A."/>
            <person name="Ahrendt S.R."/>
            <person name="Lipzen A."/>
            <person name="Sullivan W."/>
            <person name="Andreopoulos W.B."/>
            <person name="Clum A."/>
            <person name="Lindquist E."/>
            <person name="Daum C."/>
            <person name="Ramamoorthy G.K."/>
            <person name="Gryganskyi A."/>
            <person name="Culley D."/>
            <person name="Magnuson J.K."/>
            <person name="James T.Y."/>
            <person name="O'Malley M.A."/>
            <person name="Stajich J.E."/>
            <person name="Spatafora J.W."/>
            <person name="Visel A."/>
            <person name="Grigoriev I.V."/>
        </authorList>
    </citation>
    <scope>NUCLEOTIDE SEQUENCE [LARGE SCALE GENOMIC DNA]</scope>
    <source>
        <strain evidence="4 5">NRRL 2496</strain>
    </source>
</reference>
<accession>A0A1X2HRZ5</accession>
<evidence type="ECO:0000259" key="3">
    <source>
        <dbReference type="Pfam" id="PF06738"/>
    </source>
</evidence>
<sequence>MPGKDLDERIRLTFEIANYLQKQALIRKLAIALMRYGSPSHRLMQLMRQTTQAIDIDTAFVYMPNVMLISFLDKDAHTTETYFMGEMQGFDMHRLNEVYRLNRLIMLGQTTIDQAISYLVKVMDAPGYFPEWVRSVSYAFAGFASAIIFFNGGWPEAGLAAALGFFLAFYEILSNHWAGLGPLFDISVCIIIGFIATAASHSNICYTPAAFGAVVVLLPGWPMASAIMELTSRNVISGIIRLVYALIYSYLMAYGLTTGQAFYLTFDQTVTFYNPETCPSQVSKWWYFLFVPWFCSCFCIFVRALPRRWPLMIVVACAGYAVSFVLSNYTKATAQVTQIVPAFCVGFLGNLYSKVMQDLSFDAILLGAFLLVPGAVGLRSGLEAFSGVESSRDTGAGFALSMIQASIGITVGLYLSTLLFYPRGTHHTPLASF</sequence>
<feature type="transmembrane region" description="Helical" evidence="2">
    <location>
        <begin position="206"/>
        <end position="230"/>
    </location>
</feature>
<dbReference type="PANTHER" id="PTHR31082:SF4">
    <property type="entry name" value="PHEROMONE-REGULATED MEMBRANE PROTEIN 10"/>
    <property type="match status" value="1"/>
</dbReference>
<dbReference type="OMA" id="WLCVVLY"/>
<proteinExistence type="inferred from homology"/>
<dbReference type="PANTHER" id="PTHR31082">
    <property type="entry name" value="PHEROMONE-REGULATED MEMBRANE PROTEIN 10"/>
    <property type="match status" value="1"/>
</dbReference>
<dbReference type="Proteomes" id="UP000242180">
    <property type="component" value="Unassembled WGS sequence"/>
</dbReference>
<keyword evidence="2" id="KW-0472">Membrane</keyword>
<feature type="transmembrane region" description="Helical" evidence="2">
    <location>
        <begin position="309"/>
        <end position="326"/>
    </location>
</feature>
<feature type="transmembrane region" description="Helical" evidence="2">
    <location>
        <begin position="398"/>
        <end position="421"/>
    </location>
</feature>
<feature type="domain" description="Threonine/serine exporter-like N-terminal" evidence="3">
    <location>
        <begin position="26"/>
        <end position="262"/>
    </location>
</feature>
<feature type="transmembrane region" description="Helical" evidence="2">
    <location>
        <begin position="242"/>
        <end position="265"/>
    </location>
</feature>
<dbReference type="STRING" id="13706.A0A1X2HRZ5"/>
<dbReference type="EMBL" id="MCGN01000001">
    <property type="protein sequence ID" value="ORZ02350.1"/>
    <property type="molecule type" value="Genomic_DNA"/>
</dbReference>
<dbReference type="InterPro" id="IPR051361">
    <property type="entry name" value="ThrE/Ser_Exporter"/>
</dbReference>
<feature type="transmembrane region" description="Helical" evidence="2">
    <location>
        <begin position="332"/>
        <end position="352"/>
    </location>
</feature>
<dbReference type="InterPro" id="IPR010619">
    <property type="entry name" value="ThrE-like_N"/>
</dbReference>
<evidence type="ECO:0000256" key="2">
    <source>
        <dbReference type="SAM" id="Phobius"/>
    </source>
</evidence>
<feature type="transmembrane region" description="Helical" evidence="2">
    <location>
        <begin position="359"/>
        <end position="378"/>
    </location>
</feature>
<dbReference type="InParanoid" id="A0A1X2HRZ5"/>
<comment type="caution">
    <text evidence="4">The sequence shown here is derived from an EMBL/GenBank/DDBJ whole genome shotgun (WGS) entry which is preliminary data.</text>
</comment>
<dbReference type="GO" id="GO:0022857">
    <property type="term" value="F:transmembrane transporter activity"/>
    <property type="evidence" value="ECO:0007669"/>
    <property type="project" value="InterPro"/>
</dbReference>
<name>A0A1X2HRZ5_SYNRA</name>
<comment type="similarity">
    <text evidence="1">Belongs to the ThrE exporter (TC 2.A.79) family.</text>
</comment>
<dbReference type="Pfam" id="PF06738">
    <property type="entry name" value="ThrE"/>
    <property type="match status" value="2"/>
</dbReference>
<gene>
    <name evidence="4" type="ORF">BCR43DRAFT_431582</name>
</gene>
<evidence type="ECO:0000313" key="4">
    <source>
        <dbReference type="EMBL" id="ORZ02350.1"/>
    </source>
</evidence>
<dbReference type="AlphaFoldDB" id="A0A1X2HRZ5"/>
<dbReference type="OrthoDB" id="413008at2759"/>
<evidence type="ECO:0000256" key="1">
    <source>
        <dbReference type="ARBA" id="ARBA00034125"/>
    </source>
</evidence>
<evidence type="ECO:0000313" key="5">
    <source>
        <dbReference type="Proteomes" id="UP000242180"/>
    </source>
</evidence>